<keyword evidence="2" id="KW-0732">Signal</keyword>
<gene>
    <name evidence="3" type="ORF">EVJ58_g5257</name>
</gene>
<keyword evidence="1" id="KW-1133">Transmembrane helix</keyword>
<dbReference type="Proteomes" id="UP000298390">
    <property type="component" value="Unassembled WGS sequence"/>
</dbReference>
<reference evidence="3 4" key="1">
    <citation type="submission" date="2019-01" db="EMBL/GenBank/DDBJ databases">
        <title>Genome sequencing of the rare red list fungi Fomitopsis rosea.</title>
        <authorList>
            <person name="Buettner E."/>
            <person name="Kellner H."/>
        </authorList>
    </citation>
    <scope>NUCLEOTIDE SEQUENCE [LARGE SCALE GENOMIC DNA]</scope>
    <source>
        <strain evidence="3 4">DSM 105464</strain>
    </source>
</reference>
<keyword evidence="1" id="KW-0812">Transmembrane</keyword>
<proteinExistence type="predicted"/>
<organism evidence="3 4">
    <name type="scientific">Rhodofomes roseus</name>
    <dbReference type="NCBI Taxonomy" id="34475"/>
    <lineage>
        <taxon>Eukaryota</taxon>
        <taxon>Fungi</taxon>
        <taxon>Dikarya</taxon>
        <taxon>Basidiomycota</taxon>
        <taxon>Agaricomycotina</taxon>
        <taxon>Agaricomycetes</taxon>
        <taxon>Polyporales</taxon>
        <taxon>Rhodofomes</taxon>
    </lineage>
</organism>
<feature type="transmembrane region" description="Helical" evidence="1">
    <location>
        <begin position="143"/>
        <end position="171"/>
    </location>
</feature>
<evidence type="ECO:0000313" key="3">
    <source>
        <dbReference type="EMBL" id="TFY60261.1"/>
    </source>
</evidence>
<dbReference type="AlphaFoldDB" id="A0A4Y9YFN9"/>
<feature type="transmembrane region" description="Helical" evidence="1">
    <location>
        <begin position="192"/>
        <end position="216"/>
    </location>
</feature>
<evidence type="ECO:0000313" key="4">
    <source>
        <dbReference type="Proteomes" id="UP000298390"/>
    </source>
</evidence>
<feature type="signal peptide" evidence="2">
    <location>
        <begin position="1"/>
        <end position="19"/>
    </location>
</feature>
<sequence length="340" mass="37033">MFPILILLGGALALIGVLPSLPPTFNVGLIPSTLLLTPAVMEDFLLYLPSSPAVEGTAALVGDLVDGTAGVVGDIVDTIRNSAALASPEFIWLSDMSLSDIGYGTMHIEVCNIVDLNSTRKAIVDIAADDGDDGPHTVTEFEMLILLVAVSIYCVPAILLYGAPPILSFISRLPIINMIVDDIRRELAHPRLYLLNLAYIMAGLYLAEESLLGALFTDPFVRIRWLMERGWINTTFLAQDFMILYLWAWWKAVVPAERARALDAMGLTGTPIVEEWALHNTDGGSHRRASETGGLSGPWAMKVLKSFDKAEVYNVLLYDEQGIAAVFVKPETTVLFGDLD</sequence>
<feature type="transmembrane region" description="Helical" evidence="1">
    <location>
        <begin position="231"/>
        <end position="250"/>
    </location>
</feature>
<dbReference type="EMBL" id="SEKV01000263">
    <property type="protein sequence ID" value="TFY60261.1"/>
    <property type="molecule type" value="Genomic_DNA"/>
</dbReference>
<feature type="chain" id="PRO_5021472201" evidence="2">
    <location>
        <begin position="20"/>
        <end position="340"/>
    </location>
</feature>
<evidence type="ECO:0000256" key="1">
    <source>
        <dbReference type="SAM" id="Phobius"/>
    </source>
</evidence>
<protein>
    <submittedName>
        <fullName evidence="3">Uncharacterized protein</fullName>
    </submittedName>
</protein>
<accession>A0A4Y9YFN9</accession>
<evidence type="ECO:0000256" key="2">
    <source>
        <dbReference type="SAM" id="SignalP"/>
    </source>
</evidence>
<comment type="caution">
    <text evidence="3">The sequence shown here is derived from an EMBL/GenBank/DDBJ whole genome shotgun (WGS) entry which is preliminary data.</text>
</comment>
<name>A0A4Y9YFN9_9APHY</name>
<keyword evidence="1" id="KW-0472">Membrane</keyword>